<feature type="transmembrane region" description="Helical" evidence="1">
    <location>
        <begin position="119"/>
        <end position="137"/>
    </location>
</feature>
<feature type="transmembrane region" description="Helical" evidence="1">
    <location>
        <begin position="170"/>
        <end position="195"/>
    </location>
</feature>
<dbReference type="AlphaFoldDB" id="A0AAF1KH60"/>
<reference evidence="2" key="1">
    <citation type="submission" date="2020-01" db="EMBL/GenBank/DDBJ databases">
        <authorList>
            <person name="Rat A."/>
        </authorList>
    </citation>
    <scope>NUCLEOTIDE SEQUENCE</scope>
    <source>
        <strain evidence="2">LMG 28251</strain>
    </source>
</reference>
<keyword evidence="1" id="KW-0812">Transmembrane</keyword>
<feature type="transmembrane region" description="Helical" evidence="1">
    <location>
        <begin position="310"/>
        <end position="331"/>
    </location>
</feature>
<comment type="caution">
    <text evidence="2">The sequence shown here is derived from an EMBL/GenBank/DDBJ whole genome shotgun (WGS) entry which is preliminary data.</text>
</comment>
<evidence type="ECO:0000256" key="1">
    <source>
        <dbReference type="SAM" id="Phobius"/>
    </source>
</evidence>
<evidence type="ECO:0000313" key="2">
    <source>
        <dbReference type="EMBL" id="MBR0653489.1"/>
    </source>
</evidence>
<organism evidence="2 3">
    <name type="scientific">Plastoroseomonas arctica</name>
    <dbReference type="NCBI Taxonomy" id="1509237"/>
    <lineage>
        <taxon>Bacteria</taxon>
        <taxon>Pseudomonadati</taxon>
        <taxon>Pseudomonadota</taxon>
        <taxon>Alphaproteobacteria</taxon>
        <taxon>Acetobacterales</taxon>
        <taxon>Acetobacteraceae</taxon>
        <taxon>Plastoroseomonas</taxon>
    </lineage>
</organism>
<feature type="transmembrane region" description="Helical" evidence="1">
    <location>
        <begin position="285"/>
        <end position="303"/>
    </location>
</feature>
<name>A0AAF1KH60_9PROT</name>
<keyword evidence="1" id="KW-0472">Membrane</keyword>
<evidence type="ECO:0000313" key="3">
    <source>
        <dbReference type="Proteomes" id="UP001196068"/>
    </source>
</evidence>
<keyword evidence="1" id="KW-1133">Transmembrane helix</keyword>
<dbReference type="Proteomes" id="UP001196068">
    <property type="component" value="Unassembled WGS sequence"/>
</dbReference>
<accession>A0AAF1KH60</accession>
<dbReference type="EMBL" id="JAAEDH010000001">
    <property type="protein sequence ID" value="MBR0653489.1"/>
    <property type="molecule type" value="Genomic_DNA"/>
</dbReference>
<feature type="transmembrane region" description="Helical" evidence="1">
    <location>
        <begin position="343"/>
        <end position="360"/>
    </location>
</feature>
<feature type="transmembrane region" description="Helical" evidence="1">
    <location>
        <begin position="256"/>
        <end position="279"/>
    </location>
</feature>
<reference evidence="2" key="2">
    <citation type="journal article" date="2021" name="Syst. Appl. Microbiol.">
        <title>Roseomonas hellenica sp. nov., isolated from roots of wild-growing Alkanna tinctoria.</title>
        <authorList>
            <person name="Rat A."/>
            <person name="Naranjo H.D."/>
            <person name="Lebbe L."/>
            <person name="Cnockaert M."/>
            <person name="Krigas N."/>
            <person name="Grigoriadou K."/>
            <person name="Maloupa E."/>
            <person name="Willems A."/>
        </authorList>
    </citation>
    <scope>NUCLEOTIDE SEQUENCE</scope>
    <source>
        <strain evidence="2">LMG 28251</strain>
    </source>
</reference>
<keyword evidence="3" id="KW-1185">Reference proteome</keyword>
<proteinExistence type="predicted"/>
<sequence length="516" mass="56578">MALPAPRVSGLSARIGLLRALALVPALAFLVVVLAPPMNHDVAAVLNFAERWLGGERLYRDLIDVNPPLIFMITLIPAALGSWTPLDGPEALLVCVLALCVGLWRMSHLLRRGRAEGPIEAAVLGAMIPLTLVMAGYDFGQREHLMAICAIPYAILAARRIEGLYTGRALAIGVTLLAALAFALKPHFLVVPALIEGFVLLKRGPRRALADALPWLMAAIWLVYLASIPLLFPEYFGYVVPLVWQFYIDLGTFDALGVLMSPVLGPAVLVMLCAIGIAFRPRGANLPNLLLLAAIGAFISAWVQHKGWSYHAIPVIMLSCLAIAAATGHWLDSVVTPVRQPGAGRAVAVVMAAGIGLFAARGEAPWREIWFTQHIASRLTNLLRAEAYGERVLVLSPDLYPVYPALNYAHAQMTLRTMNLWLLQGANSACPASGERYRQTWEMSRAEFFVYRTVAEDFAAAPPAAVLVADNPGIPWCGSEFNFIEYFSRHPLFAETWEHYREGGRIDNYRLYVREN</sequence>
<gene>
    <name evidence="2" type="ORF">GXW79_00200</name>
</gene>
<protein>
    <submittedName>
        <fullName evidence="2">Uncharacterized protein</fullName>
    </submittedName>
</protein>
<feature type="transmembrane region" description="Helical" evidence="1">
    <location>
        <begin position="20"/>
        <end position="38"/>
    </location>
</feature>
<feature type="transmembrane region" description="Helical" evidence="1">
    <location>
        <begin position="215"/>
        <end position="244"/>
    </location>
</feature>